<comment type="caution">
    <text evidence="2">The sequence shown here is derived from an EMBL/GenBank/DDBJ whole genome shotgun (WGS) entry which is preliminary data.</text>
</comment>
<dbReference type="InterPro" id="IPR011037">
    <property type="entry name" value="Pyrv_Knase-like_insert_dom_sf"/>
</dbReference>
<dbReference type="EMBL" id="JBHRSS010000003">
    <property type="protein sequence ID" value="MFC3103876.1"/>
    <property type="molecule type" value="Genomic_DNA"/>
</dbReference>
<accession>A0ABV7EQX1</accession>
<dbReference type="Pfam" id="PF03473">
    <property type="entry name" value="MOSC"/>
    <property type="match status" value="1"/>
</dbReference>
<evidence type="ECO:0000313" key="2">
    <source>
        <dbReference type="EMBL" id="MFC3103876.1"/>
    </source>
</evidence>
<evidence type="ECO:0000313" key="3">
    <source>
        <dbReference type="Proteomes" id="UP001595462"/>
    </source>
</evidence>
<dbReference type="InterPro" id="IPR005302">
    <property type="entry name" value="MoCF_Sase_C"/>
</dbReference>
<dbReference type="PANTHER" id="PTHR30212">
    <property type="entry name" value="PROTEIN YIIM"/>
    <property type="match status" value="1"/>
</dbReference>
<keyword evidence="3" id="KW-1185">Reference proteome</keyword>
<proteinExistence type="predicted"/>
<dbReference type="SUPFAM" id="SSF50800">
    <property type="entry name" value="PK beta-barrel domain-like"/>
    <property type="match status" value="1"/>
</dbReference>
<name>A0ABV7EQX1_9GAMM</name>
<gene>
    <name evidence="2" type="ORF">ACFOSU_08220</name>
</gene>
<reference evidence="3" key="1">
    <citation type="journal article" date="2019" name="Int. J. Syst. Evol. Microbiol.">
        <title>The Global Catalogue of Microorganisms (GCM) 10K type strain sequencing project: providing services to taxonomists for standard genome sequencing and annotation.</title>
        <authorList>
            <consortium name="The Broad Institute Genomics Platform"/>
            <consortium name="The Broad Institute Genome Sequencing Center for Infectious Disease"/>
            <person name="Wu L."/>
            <person name="Ma J."/>
        </authorList>
    </citation>
    <scope>NUCLEOTIDE SEQUENCE [LARGE SCALE GENOMIC DNA]</scope>
    <source>
        <strain evidence="3">KCTC 52640</strain>
    </source>
</reference>
<evidence type="ECO:0000259" key="1">
    <source>
        <dbReference type="PROSITE" id="PS51340"/>
    </source>
</evidence>
<dbReference type="InterPro" id="IPR052353">
    <property type="entry name" value="Benzoxazolinone_Detox_Enz"/>
</dbReference>
<dbReference type="Proteomes" id="UP001595462">
    <property type="component" value="Unassembled WGS sequence"/>
</dbReference>
<dbReference type="PROSITE" id="PS51340">
    <property type="entry name" value="MOSC"/>
    <property type="match status" value="1"/>
</dbReference>
<sequence>MSNTHTTASPDACVDTLFVGSVGRLANDGADSAIDKRAVTDARWLDGDGVAGDTVADHVHHGGRDRALNHYPAEHYEGWRSRYPGFDDAFVPGVLGENISTHGITEADVRVGDVFTLGEATIQIAQPRQPCWKIGARVGIGGLATAVIKEGRAGWLYRVIEPGHIRAGDTLTCIERAGHGITMAQMWALLTKRQPDADDRAQMRVLTELGALAPEWRKRMSQRARGGRSS</sequence>
<organism evidence="2 3">
    <name type="scientific">Salinisphaera aquimarina</name>
    <dbReference type="NCBI Taxonomy" id="2094031"/>
    <lineage>
        <taxon>Bacteria</taxon>
        <taxon>Pseudomonadati</taxon>
        <taxon>Pseudomonadota</taxon>
        <taxon>Gammaproteobacteria</taxon>
        <taxon>Salinisphaerales</taxon>
        <taxon>Salinisphaeraceae</taxon>
        <taxon>Salinisphaera</taxon>
    </lineage>
</organism>
<dbReference type="RefSeq" id="WP_380688324.1">
    <property type="nucleotide sequence ID" value="NZ_JBHRSS010000003.1"/>
</dbReference>
<protein>
    <submittedName>
        <fullName evidence="2">MOSC domain-containing protein</fullName>
    </submittedName>
</protein>
<feature type="domain" description="MOSC" evidence="1">
    <location>
        <begin position="37"/>
        <end position="174"/>
    </location>
</feature>
<dbReference type="PANTHER" id="PTHR30212:SF2">
    <property type="entry name" value="PROTEIN YIIM"/>
    <property type="match status" value="1"/>
</dbReference>
<dbReference type="Gene3D" id="2.40.33.20">
    <property type="entry name" value="PK beta-barrel domain-like"/>
    <property type="match status" value="1"/>
</dbReference>